<feature type="region of interest" description="Disordered" evidence="1">
    <location>
        <begin position="384"/>
        <end position="437"/>
    </location>
</feature>
<feature type="domain" description="SseB protein N-terminal" evidence="2">
    <location>
        <begin position="120"/>
        <end position="236"/>
    </location>
</feature>
<accession>A0A1P8UAL7</accession>
<protein>
    <recommendedName>
        <fullName evidence="2">SseB protein N-terminal domain-containing protein</fullName>
    </recommendedName>
</protein>
<dbReference type="KEGG" id="maur:BOH66_13590"/>
<feature type="region of interest" description="Disordered" evidence="1">
    <location>
        <begin position="89"/>
        <end position="112"/>
    </location>
</feature>
<keyword evidence="4" id="KW-1185">Reference proteome</keyword>
<organism evidence="3 4">
    <name type="scientific">Microbacterium aurum</name>
    <dbReference type="NCBI Taxonomy" id="36805"/>
    <lineage>
        <taxon>Bacteria</taxon>
        <taxon>Bacillati</taxon>
        <taxon>Actinomycetota</taxon>
        <taxon>Actinomycetes</taxon>
        <taxon>Micrococcales</taxon>
        <taxon>Microbacteriaceae</taxon>
        <taxon>Microbacterium</taxon>
    </lineage>
</organism>
<feature type="region of interest" description="Disordered" evidence="1">
    <location>
        <begin position="1"/>
        <end position="33"/>
    </location>
</feature>
<feature type="domain" description="SseB protein N-terminal" evidence="2">
    <location>
        <begin position="252"/>
        <end position="358"/>
    </location>
</feature>
<dbReference type="AlphaFoldDB" id="A0A1P8UAL7"/>
<proteinExistence type="predicted"/>
<dbReference type="InterPro" id="IPR009839">
    <property type="entry name" value="SseB_N"/>
</dbReference>
<dbReference type="STRING" id="36805.BOH66_13590"/>
<evidence type="ECO:0000256" key="1">
    <source>
        <dbReference type="SAM" id="MobiDB-lite"/>
    </source>
</evidence>
<gene>
    <name evidence="3" type="ORF">BOH66_13590</name>
</gene>
<dbReference type="EMBL" id="CP018762">
    <property type="protein sequence ID" value="APZ35168.1"/>
    <property type="molecule type" value="Genomic_DNA"/>
</dbReference>
<name>A0A1P8UAL7_9MICO</name>
<dbReference type="RefSeq" id="WP_076691547.1">
    <property type="nucleotide sequence ID" value="NZ_CP018762.1"/>
</dbReference>
<feature type="compositionally biased region" description="Pro residues" evidence="1">
    <location>
        <begin position="97"/>
        <end position="109"/>
    </location>
</feature>
<sequence>MAFFSRGKRTPADGVSPEAVPEAASDAVEETVDAHAGEEHVPHVGISVSTFGAPPAAAAPAAPGAPGALADSAAPAAAAPAAPGALADSAAPAAPVRRPPATAPAPQPTVPGLVDNTLVQAALAALPEKPQNTDIMNVMRQALQGQLFVRAQGDAQALLAAGQPLNLAITTFQDKRFLLAFSGGAALQASAQAEGAAAASVIGQPAIAVLRGAVTGGYDGIYLDHATPGARLVLPKPLIEKALDEGEPGFELKALLAGARGDATALQVAEALTRVKVWVAGGTDDQGRMGLAEARASDGQRRLEVFSHPLEVIVLGRGDRPLPLLPEQLAKALASEPDLTGVVVDPGGPWIELDRNVLARCSRSPADGVAPVLALVGRRRRESRLKRRSGAAGGSSRSIWPAFATAGARDARPRAPMRDGPRPPRAAGGVLRVPRPP</sequence>
<dbReference type="Proteomes" id="UP000187185">
    <property type="component" value="Chromosome"/>
</dbReference>
<reference evidence="3 4" key="1">
    <citation type="submission" date="2016-12" db="EMBL/GenBank/DDBJ databases">
        <title>Complete genome sequence of Microbacterium aurum KACC 15219.</title>
        <authorList>
            <person name="Jung Y."/>
            <person name="Shin J.-H."/>
            <person name="Lee Y.-J."/>
            <person name="Yi H."/>
            <person name="Bahn Y.-S."/>
            <person name="Kim J.F."/>
            <person name="Lee D.-W."/>
        </authorList>
    </citation>
    <scope>NUCLEOTIDE SEQUENCE [LARGE SCALE GENOMIC DNA]</scope>
    <source>
        <strain evidence="3 4">KACC 15219</strain>
    </source>
</reference>
<evidence type="ECO:0000259" key="2">
    <source>
        <dbReference type="Pfam" id="PF07179"/>
    </source>
</evidence>
<evidence type="ECO:0000313" key="4">
    <source>
        <dbReference type="Proteomes" id="UP000187185"/>
    </source>
</evidence>
<dbReference type="Pfam" id="PF07179">
    <property type="entry name" value="SseB"/>
    <property type="match status" value="2"/>
</dbReference>
<evidence type="ECO:0000313" key="3">
    <source>
        <dbReference type="EMBL" id="APZ35168.1"/>
    </source>
</evidence>
<feature type="compositionally biased region" description="Basic and acidic residues" evidence="1">
    <location>
        <begin position="409"/>
        <end position="422"/>
    </location>
</feature>